<organism evidence="2 3">
    <name type="scientific">Vibrio maritimus</name>
    <dbReference type="NCBI Taxonomy" id="990268"/>
    <lineage>
        <taxon>Bacteria</taxon>
        <taxon>Pseudomonadati</taxon>
        <taxon>Pseudomonadota</taxon>
        <taxon>Gammaproteobacteria</taxon>
        <taxon>Vibrionales</taxon>
        <taxon>Vibrionaceae</taxon>
        <taxon>Vibrio</taxon>
    </lineage>
</organism>
<proteinExistence type="predicted"/>
<comment type="caution">
    <text evidence="2">The sequence shown here is derived from an EMBL/GenBank/DDBJ whole genome shotgun (WGS) entry which is preliminary data.</text>
</comment>
<evidence type="ECO:0000313" key="2">
    <source>
        <dbReference type="EMBL" id="GAL18414.1"/>
    </source>
</evidence>
<keyword evidence="2" id="KW-0346">Stress response</keyword>
<dbReference type="InterPro" id="IPR027413">
    <property type="entry name" value="GROEL-like_equatorial_sf"/>
</dbReference>
<dbReference type="SUPFAM" id="SSF48592">
    <property type="entry name" value="GroEL equatorial domain-like"/>
    <property type="match status" value="1"/>
</dbReference>
<dbReference type="EMBL" id="BBMR01000002">
    <property type="protein sequence ID" value="GAL18414.1"/>
    <property type="molecule type" value="Genomic_DNA"/>
</dbReference>
<reference evidence="2 3" key="1">
    <citation type="submission" date="2014-09" db="EMBL/GenBank/DDBJ databases">
        <title>Vibrio maritimus JCM 19235. (C45) whole genome shotgun sequence.</title>
        <authorList>
            <person name="Sawabe T."/>
            <person name="Meirelles P."/>
            <person name="Nakanishi M."/>
            <person name="Sayaka M."/>
            <person name="Hattori M."/>
            <person name="Ohkuma M."/>
        </authorList>
    </citation>
    <scope>NUCLEOTIDE SEQUENCE [LARGE SCALE GENOMIC DNA]</scope>
    <source>
        <strain evidence="3">JCM19235</strain>
    </source>
</reference>
<protein>
    <submittedName>
        <fullName evidence="2">Heat shock protein 60 family chaperone GroEL</fullName>
    </submittedName>
</protein>
<gene>
    <name evidence="2" type="ORF">JCM19235_6967</name>
</gene>
<sequence>MEMGILDPTKVTRSALQFAASVASLLITTEAMVTDVPSHEPAPPLVPSRNAGVPNMAPLS</sequence>
<feature type="region of interest" description="Disordered" evidence="1">
    <location>
        <begin position="36"/>
        <end position="60"/>
    </location>
</feature>
<dbReference type="STRING" id="990268.JCM19235_6967"/>
<dbReference type="Gene3D" id="1.10.560.10">
    <property type="entry name" value="GroEL-like equatorial domain"/>
    <property type="match status" value="1"/>
</dbReference>
<name>A0A090RW21_9VIBR</name>
<evidence type="ECO:0000256" key="1">
    <source>
        <dbReference type="SAM" id="MobiDB-lite"/>
    </source>
</evidence>
<dbReference type="AlphaFoldDB" id="A0A090RW21"/>
<keyword evidence="3" id="KW-1185">Reference proteome</keyword>
<accession>A0A090RW21</accession>
<evidence type="ECO:0000313" key="3">
    <source>
        <dbReference type="Proteomes" id="UP000029228"/>
    </source>
</evidence>
<dbReference type="Proteomes" id="UP000029228">
    <property type="component" value="Unassembled WGS sequence"/>
</dbReference>